<dbReference type="AlphaFoldDB" id="A0A931WNA4"/>
<evidence type="ECO:0000313" key="3">
    <source>
        <dbReference type="Proteomes" id="UP000724148"/>
    </source>
</evidence>
<sequence length="118" mass="13666">KSGTIKQLVAGIGTADKELAAAVRELASRSEDNLLEVMLQNDNLSDFFGALNSLESLQKRIHEVLDNLRGQKAELERQRAELEDFQEDQQQIKSLQEIERRENRHHRGRRIKVYQTRV</sequence>
<dbReference type="EMBL" id="JACOZA010000080">
    <property type="protein sequence ID" value="MBI2097104.1"/>
    <property type="molecule type" value="Genomic_DNA"/>
</dbReference>
<keyword evidence="1" id="KW-0175">Coiled coil</keyword>
<gene>
    <name evidence="2" type="ORF">HYT40_03090</name>
</gene>
<proteinExistence type="predicted"/>
<organism evidence="2 3">
    <name type="scientific">Candidatus Sungiibacteriota bacterium</name>
    <dbReference type="NCBI Taxonomy" id="2750080"/>
    <lineage>
        <taxon>Bacteria</taxon>
        <taxon>Candidatus Sungiibacteriota</taxon>
    </lineage>
</organism>
<accession>A0A931WNA4</accession>
<evidence type="ECO:0000313" key="2">
    <source>
        <dbReference type="EMBL" id="MBI2097104.1"/>
    </source>
</evidence>
<comment type="caution">
    <text evidence="2">The sequence shown here is derived from an EMBL/GenBank/DDBJ whole genome shotgun (WGS) entry which is preliminary data.</text>
</comment>
<dbReference type="Proteomes" id="UP000724148">
    <property type="component" value="Unassembled WGS sequence"/>
</dbReference>
<name>A0A931WNA4_9BACT</name>
<feature type="non-terminal residue" evidence="2">
    <location>
        <position position="1"/>
    </location>
</feature>
<reference evidence="2" key="1">
    <citation type="submission" date="2020-07" db="EMBL/GenBank/DDBJ databases">
        <title>Huge and variable diversity of episymbiotic CPR bacteria and DPANN archaea in groundwater ecosystems.</title>
        <authorList>
            <person name="He C.Y."/>
            <person name="Keren R."/>
            <person name="Whittaker M."/>
            <person name="Farag I.F."/>
            <person name="Doudna J."/>
            <person name="Cate J.H.D."/>
            <person name="Banfield J.F."/>
        </authorList>
    </citation>
    <scope>NUCLEOTIDE SEQUENCE</scope>
    <source>
        <strain evidence="2">NC_groundwater_193_Ag_S-0.1um_51_7</strain>
    </source>
</reference>
<dbReference type="Gene3D" id="6.10.250.3150">
    <property type="match status" value="1"/>
</dbReference>
<evidence type="ECO:0000256" key="1">
    <source>
        <dbReference type="SAM" id="Coils"/>
    </source>
</evidence>
<protein>
    <submittedName>
        <fullName evidence="2">Uncharacterized protein</fullName>
    </submittedName>
</protein>
<feature type="coiled-coil region" evidence="1">
    <location>
        <begin position="54"/>
        <end position="95"/>
    </location>
</feature>